<dbReference type="InterPro" id="IPR036390">
    <property type="entry name" value="WH_DNA-bd_sf"/>
</dbReference>
<dbReference type="PROSITE" id="PS50931">
    <property type="entry name" value="HTH_LYSR"/>
    <property type="match status" value="1"/>
</dbReference>
<dbReference type="GO" id="GO:0005829">
    <property type="term" value="C:cytosol"/>
    <property type="evidence" value="ECO:0007669"/>
    <property type="project" value="TreeGrafter"/>
</dbReference>
<dbReference type="Gene3D" id="3.40.190.290">
    <property type="match status" value="1"/>
</dbReference>
<proteinExistence type="inferred from homology"/>
<dbReference type="GO" id="GO:0003700">
    <property type="term" value="F:DNA-binding transcription factor activity"/>
    <property type="evidence" value="ECO:0007669"/>
    <property type="project" value="InterPro"/>
</dbReference>
<accession>A0A6N4TFE7</accession>
<dbReference type="AlphaFoldDB" id="A0A6N4TFE7"/>
<dbReference type="FunFam" id="1.10.10.10:FF:000001">
    <property type="entry name" value="LysR family transcriptional regulator"/>
    <property type="match status" value="1"/>
</dbReference>
<dbReference type="PANTHER" id="PTHR30419:SF28">
    <property type="entry name" value="HTH-TYPE TRANSCRIPTIONAL REGULATOR BSDA"/>
    <property type="match status" value="1"/>
</dbReference>
<dbReference type="SUPFAM" id="SSF53850">
    <property type="entry name" value="Periplasmic binding protein-like II"/>
    <property type="match status" value="1"/>
</dbReference>
<dbReference type="PANTHER" id="PTHR30419">
    <property type="entry name" value="HTH-TYPE TRANSCRIPTIONAL REGULATOR YBHD"/>
    <property type="match status" value="1"/>
</dbReference>
<dbReference type="RefSeq" id="WP_118362166.1">
    <property type="nucleotide sequence ID" value="NZ_AP019695.1"/>
</dbReference>
<keyword evidence="7" id="KW-1185">Reference proteome</keyword>
<dbReference type="InterPro" id="IPR050950">
    <property type="entry name" value="HTH-type_LysR_regulators"/>
</dbReference>
<sequence>MNLNYLYYFKVLAETEHYTHAATLLKITQPSLSHAIHCLEEELNAYLFEKQGRNIKLTKYGKIFYNYINEGLLQIEKGQSVLQSITSPKNGQIDLGFIYTLGARFVPQLLKSFLSIEENKNVHFSLNQGTTSQLIQGLKEEKYDIVLCSHVHNEKEIHFLPVVKENLVVIVPNNHPYANRKEIDLSLLKEEKFVYYSKSSGIRPLLDSLFEKVNIEPHIACEVEEDSAVMGLVGINYGIAIVPDIPLIDTFPIHKLKIINPSYERYIYLATMKNRYLPPAVHTFCNFLIQNATVNNIE</sequence>
<evidence type="ECO:0000259" key="5">
    <source>
        <dbReference type="PROSITE" id="PS50931"/>
    </source>
</evidence>
<dbReference type="KEGG" id="aarg:Aargi30884_05930"/>
<keyword evidence="2" id="KW-0805">Transcription regulation</keyword>
<dbReference type="InterPro" id="IPR036388">
    <property type="entry name" value="WH-like_DNA-bd_sf"/>
</dbReference>
<dbReference type="GO" id="GO:0003677">
    <property type="term" value="F:DNA binding"/>
    <property type="evidence" value="ECO:0007669"/>
    <property type="project" value="UniProtKB-KW"/>
</dbReference>
<dbReference type="PRINTS" id="PR00039">
    <property type="entry name" value="HTHLYSR"/>
</dbReference>
<dbReference type="InterPro" id="IPR005119">
    <property type="entry name" value="LysR_subst-bd"/>
</dbReference>
<evidence type="ECO:0000256" key="1">
    <source>
        <dbReference type="ARBA" id="ARBA00009437"/>
    </source>
</evidence>
<keyword evidence="4" id="KW-0804">Transcription</keyword>
<dbReference type="Pfam" id="PF03466">
    <property type="entry name" value="LysR_substrate"/>
    <property type="match status" value="1"/>
</dbReference>
<evidence type="ECO:0000256" key="4">
    <source>
        <dbReference type="ARBA" id="ARBA00023163"/>
    </source>
</evidence>
<name>A0A6N4TFE7_9FIRM</name>
<dbReference type="Proteomes" id="UP000464754">
    <property type="component" value="Chromosome"/>
</dbReference>
<organism evidence="6 7">
    <name type="scientific">Amedibacterium intestinale</name>
    <dbReference type="NCBI Taxonomy" id="2583452"/>
    <lineage>
        <taxon>Bacteria</taxon>
        <taxon>Bacillati</taxon>
        <taxon>Bacillota</taxon>
        <taxon>Erysipelotrichia</taxon>
        <taxon>Erysipelotrichales</taxon>
        <taxon>Erysipelotrichaceae</taxon>
        <taxon>Amedibacterium</taxon>
    </lineage>
</organism>
<reference evidence="7" key="1">
    <citation type="submission" date="2019-05" db="EMBL/GenBank/DDBJ databases">
        <title>Complete genome sequencing of Absiella argi strain JCM 30884.</title>
        <authorList>
            <person name="Sakamoto M."/>
            <person name="Murakami T."/>
            <person name="Mori H."/>
        </authorList>
    </citation>
    <scope>NUCLEOTIDE SEQUENCE [LARGE SCALE GENOMIC DNA]</scope>
    <source>
        <strain evidence="7">JCM 30884</strain>
    </source>
</reference>
<dbReference type="InterPro" id="IPR000847">
    <property type="entry name" value="LysR_HTH_N"/>
</dbReference>
<evidence type="ECO:0000313" key="7">
    <source>
        <dbReference type="Proteomes" id="UP000464754"/>
    </source>
</evidence>
<keyword evidence="3" id="KW-0238">DNA-binding</keyword>
<feature type="domain" description="HTH lysR-type" evidence="5">
    <location>
        <begin position="1"/>
        <end position="58"/>
    </location>
</feature>
<dbReference type="Pfam" id="PF00126">
    <property type="entry name" value="HTH_1"/>
    <property type="match status" value="1"/>
</dbReference>
<dbReference type="EMBL" id="AP019695">
    <property type="protein sequence ID" value="BBK21690.1"/>
    <property type="molecule type" value="Genomic_DNA"/>
</dbReference>
<evidence type="ECO:0000256" key="3">
    <source>
        <dbReference type="ARBA" id="ARBA00023125"/>
    </source>
</evidence>
<comment type="similarity">
    <text evidence="1">Belongs to the LysR transcriptional regulatory family.</text>
</comment>
<dbReference type="CDD" id="cd08434">
    <property type="entry name" value="PBP2_GltC_like"/>
    <property type="match status" value="1"/>
</dbReference>
<gene>
    <name evidence="6" type="ORF">Aargi30884_05930</name>
</gene>
<evidence type="ECO:0000313" key="6">
    <source>
        <dbReference type="EMBL" id="BBK21690.1"/>
    </source>
</evidence>
<evidence type="ECO:0000256" key="2">
    <source>
        <dbReference type="ARBA" id="ARBA00023015"/>
    </source>
</evidence>
<protein>
    <submittedName>
        <fullName evidence="6">LysR family transcriptional regulator</fullName>
    </submittedName>
</protein>
<dbReference type="Gene3D" id="1.10.10.10">
    <property type="entry name" value="Winged helix-like DNA-binding domain superfamily/Winged helix DNA-binding domain"/>
    <property type="match status" value="1"/>
</dbReference>
<dbReference type="SUPFAM" id="SSF46785">
    <property type="entry name" value="Winged helix' DNA-binding domain"/>
    <property type="match status" value="1"/>
</dbReference>